<reference evidence="2 3" key="1">
    <citation type="submission" date="2024-04" db="EMBL/GenBank/DDBJ databases">
        <authorList>
            <person name="Fracassetti M."/>
        </authorList>
    </citation>
    <scope>NUCLEOTIDE SEQUENCE [LARGE SCALE GENOMIC DNA]</scope>
</reference>
<gene>
    <name evidence="2" type="ORF">LTRI10_LOCUS24407</name>
</gene>
<accession>A0AAV2EAY3</accession>
<organism evidence="2 3">
    <name type="scientific">Linum trigynum</name>
    <dbReference type="NCBI Taxonomy" id="586398"/>
    <lineage>
        <taxon>Eukaryota</taxon>
        <taxon>Viridiplantae</taxon>
        <taxon>Streptophyta</taxon>
        <taxon>Embryophyta</taxon>
        <taxon>Tracheophyta</taxon>
        <taxon>Spermatophyta</taxon>
        <taxon>Magnoliopsida</taxon>
        <taxon>eudicotyledons</taxon>
        <taxon>Gunneridae</taxon>
        <taxon>Pentapetalae</taxon>
        <taxon>rosids</taxon>
        <taxon>fabids</taxon>
        <taxon>Malpighiales</taxon>
        <taxon>Linaceae</taxon>
        <taxon>Linum</taxon>
    </lineage>
</organism>
<evidence type="ECO:0000313" key="2">
    <source>
        <dbReference type="EMBL" id="CAL1383118.1"/>
    </source>
</evidence>
<feature type="region of interest" description="Disordered" evidence="1">
    <location>
        <begin position="183"/>
        <end position="225"/>
    </location>
</feature>
<evidence type="ECO:0000256" key="1">
    <source>
        <dbReference type="SAM" id="MobiDB-lite"/>
    </source>
</evidence>
<sequence length="242" mass="26155">MMDFPPLIKDYLLDEDSTSSNPTDEPAAAVGVGFAALPASSPTDAREMFLDEFQASAEANLAKHIDAMAAMPWIGKMVTKHNMKGAEPLLGGVLNYITDEKLFQVVYRDGSTETLGIDKLRDRRSLALLLGDDEDDINFDPNLWGKGGDQQEAGDDVAAAAAMNNVVHHQVLQNAAGGITARASTSAGDRGKGTVAAAKPKTKSHTATPRPKKPRTLQQDPSSYVPLAYRETKADDYYWYGR</sequence>
<protein>
    <submittedName>
        <fullName evidence="2">Uncharacterized protein</fullName>
    </submittedName>
</protein>
<keyword evidence="3" id="KW-1185">Reference proteome</keyword>
<dbReference type="AlphaFoldDB" id="A0AAV2EAY3"/>
<name>A0AAV2EAY3_9ROSI</name>
<proteinExistence type="predicted"/>
<dbReference type="Proteomes" id="UP001497516">
    <property type="component" value="Chromosome 4"/>
</dbReference>
<feature type="compositionally biased region" description="Basic residues" evidence="1">
    <location>
        <begin position="200"/>
        <end position="215"/>
    </location>
</feature>
<dbReference type="EMBL" id="OZ034817">
    <property type="protein sequence ID" value="CAL1383118.1"/>
    <property type="molecule type" value="Genomic_DNA"/>
</dbReference>
<evidence type="ECO:0000313" key="3">
    <source>
        <dbReference type="Proteomes" id="UP001497516"/>
    </source>
</evidence>